<dbReference type="Pfam" id="PF02810">
    <property type="entry name" value="SEC-C"/>
    <property type="match status" value="1"/>
</dbReference>
<dbReference type="Proteomes" id="UP000838672">
    <property type="component" value="Unassembled WGS sequence"/>
</dbReference>
<reference evidence="2" key="1">
    <citation type="submission" date="2021-11" db="EMBL/GenBank/DDBJ databases">
        <authorList>
            <person name="Rodrigo-Torres L."/>
            <person name="Arahal R. D."/>
            <person name="Lucena T."/>
        </authorList>
    </citation>
    <scope>NUCLEOTIDE SEQUENCE</scope>
    <source>
        <strain evidence="2">CECT 7929</strain>
    </source>
</reference>
<comment type="caution">
    <text evidence="2">The sequence shown here is derived from an EMBL/GenBank/DDBJ whole genome shotgun (WGS) entry which is preliminary data.</text>
</comment>
<evidence type="ECO:0000313" key="2">
    <source>
        <dbReference type="EMBL" id="CAH0533906.1"/>
    </source>
</evidence>
<sequence length="155" mass="17674">MSLCPCCSGLAYDHCCQPYHQRQQYAPTPEALMRSRFSAYAIGLVDYIVETYAPKLNAAQFRNDIADGTQLQWRLLEVISSDAKENSGTVNFVAWFMDEQGQLACLAEHSRFIKEGGQWYYLDGEQRHPDTVYRQRGRNTPCPCLSGKKFKQCCA</sequence>
<dbReference type="Pfam" id="PF17775">
    <property type="entry name" value="YchJ_M-like"/>
    <property type="match status" value="1"/>
</dbReference>
<dbReference type="InterPro" id="IPR032710">
    <property type="entry name" value="NTF2-like_dom_sf"/>
</dbReference>
<dbReference type="InterPro" id="IPR004027">
    <property type="entry name" value="SEC_C_motif"/>
</dbReference>
<dbReference type="EMBL" id="CAKLDI010000001">
    <property type="protein sequence ID" value="CAH0533906.1"/>
    <property type="molecule type" value="Genomic_DNA"/>
</dbReference>
<protein>
    <recommendedName>
        <fullName evidence="1">YchJ-like middle NTF2-like domain-containing protein</fullName>
    </recommendedName>
</protein>
<dbReference type="RefSeq" id="WP_237466323.1">
    <property type="nucleotide sequence ID" value="NZ_CAKLDI010000001.1"/>
</dbReference>
<accession>A0ABM8ZUA7</accession>
<dbReference type="PANTHER" id="PTHR33747">
    <property type="entry name" value="UPF0225 PROTEIN SCO1677"/>
    <property type="match status" value="1"/>
</dbReference>
<gene>
    <name evidence="2" type="ORF">VST7929_01783</name>
</gene>
<evidence type="ECO:0000313" key="3">
    <source>
        <dbReference type="Proteomes" id="UP000838672"/>
    </source>
</evidence>
<dbReference type="PANTHER" id="PTHR33747:SF1">
    <property type="entry name" value="ADENYLATE CYCLASE-ASSOCIATED CAP C-TERMINAL DOMAIN-CONTAINING PROTEIN"/>
    <property type="match status" value="1"/>
</dbReference>
<proteinExistence type="predicted"/>
<feature type="domain" description="YchJ-like middle NTF2-like" evidence="1">
    <location>
        <begin position="28"/>
        <end position="124"/>
    </location>
</feature>
<dbReference type="SUPFAM" id="SSF54427">
    <property type="entry name" value="NTF2-like"/>
    <property type="match status" value="1"/>
</dbReference>
<evidence type="ECO:0000259" key="1">
    <source>
        <dbReference type="Pfam" id="PF17775"/>
    </source>
</evidence>
<dbReference type="Gene3D" id="3.10.450.50">
    <property type="match status" value="1"/>
</dbReference>
<dbReference type="SUPFAM" id="SSF103642">
    <property type="entry name" value="Sec-C motif"/>
    <property type="match status" value="1"/>
</dbReference>
<organism evidence="2 3">
    <name type="scientific">Vibrio stylophorae</name>
    <dbReference type="NCBI Taxonomy" id="659351"/>
    <lineage>
        <taxon>Bacteria</taxon>
        <taxon>Pseudomonadati</taxon>
        <taxon>Pseudomonadota</taxon>
        <taxon>Gammaproteobacteria</taxon>
        <taxon>Vibrionales</taxon>
        <taxon>Vibrionaceae</taxon>
        <taxon>Vibrio</taxon>
    </lineage>
</organism>
<dbReference type="NCBIfam" id="NF002449">
    <property type="entry name" value="PRK01617.1"/>
    <property type="match status" value="1"/>
</dbReference>
<keyword evidence="3" id="KW-1185">Reference proteome</keyword>
<name>A0ABM8ZUA7_9VIBR</name>
<dbReference type="InterPro" id="IPR048469">
    <property type="entry name" value="YchJ-like_M"/>
</dbReference>